<dbReference type="Pfam" id="PF09588">
    <property type="entry name" value="YqaJ"/>
    <property type="match status" value="1"/>
</dbReference>
<proteinExistence type="predicted"/>
<comment type="caution">
    <text evidence="2">The sequence shown here is derived from an EMBL/GenBank/DDBJ whole genome shotgun (WGS) entry which is preliminary data.</text>
</comment>
<dbReference type="Proteomes" id="UP001160148">
    <property type="component" value="Unassembled WGS sequence"/>
</dbReference>
<dbReference type="InterPro" id="IPR011604">
    <property type="entry name" value="PDDEXK-like_dom_sf"/>
</dbReference>
<protein>
    <recommendedName>
        <fullName evidence="1">YqaJ viral recombinase domain-containing protein</fullName>
    </recommendedName>
</protein>
<dbReference type="EMBL" id="CARXXK010000002">
    <property type="protein sequence ID" value="CAI6356602.1"/>
    <property type="molecule type" value="Genomic_DNA"/>
</dbReference>
<organism evidence="2 3">
    <name type="scientific">Macrosiphum euphorbiae</name>
    <name type="common">potato aphid</name>
    <dbReference type="NCBI Taxonomy" id="13131"/>
    <lineage>
        <taxon>Eukaryota</taxon>
        <taxon>Metazoa</taxon>
        <taxon>Ecdysozoa</taxon>
        <taxon>Arthropoda</taxon>
        <taxon>Hexapoda</taxon>
        <taxon>Insecta</taxon>
        <taxon>Pterygota</taxon>
        <taxon>Neoptera</taxon>
        <taxon>Paraneoptera</taxon>
        <taxon>Hemiptera</taxon>
        <taxon>Sternorrhyncha</taxon>
        <taxon>Aphidomorpha</taxon>
        <taxon>Aphidoidea</taxon>
        <taxon>Aphididae</taxon>
        <taxon>Macrosiphini</taxon>
        <taxon>Macrosiphum</taxon>
    </lineage>
</organism>
<gene>
    <name evidence="2" type="ORF">MEUPH1_LOCUS12320</name>
</gene>
<dbReference type="InterPro" id="IPR019080">
    <property type="entry name" value="YqaJ_viral_recombinase"/>
</dbReference>
<dbReference type="SUPFAM" id="SSF52980">
    <property type="entry name" value="Restriction endonuclease-like"/>
    <property type="match status" value="1"/>
</dbReference>
<dbReference type="Gene3D" id="3.90.320.10">
    <property type="match status" value="1"/>
</dbReference>
<reference evidence="2 3" key="1">
    <citation type="submission" date="2023-01" db="EMBL/GenBank/DDBJ databases">
        <authorList>
            <person name="Whitehead M."/>
        </authorList>
    </citation>
    <scope>NUCLEOTIDE SEQUENCE [LARGE SCALE GENOMIC DNA]</scope>
</reference>
<name>A0AAV0WLC2_9HEMI</name>
<evidence type="ECO:0000259" key="1">
    <source>
        <dbReference type="Pfam" id="PF09588"/>
    </source>
</evidence>
<dbReference type="AlphaFoldDB" id="A0AAV0WLC2"/>
<evidence type="ECO:0000313" key="3">
    <source>
        <dbReference type="Proteomes" id="UP001160148"/>
    </source>
</evidence>
<feature type="domain" description="YqaJ viral recombinase" evidence="1">
    <location>
        <begin position="19"/>
        <end position="83"/>
    </location>
</feature>
<dbReference type="InterPro" id="IPR011335">
    <property type="entry name" value="Restrct_endonuc-II-like"/>
</dbReference>
<keyword evidence="3" id="KW-1185">Reference proteome</keyword>
<dbReference type="GO" id="GO:0006281">
    <property type="term" value="P:DNA repair"/>
    <property type="evidence" value="ECO:0007669"/>
    <property type="project" value="UniProtKB-ARBA"/>
</dbReference>
<evidence type="ECO:0000313" key="2">
    <source>
        <dbReference type="EMBL" id="CAI6356602.1"/>
    </source>
</evidence>
<accession>A0AAV0WLC2</accession>
<sequence length="93" mass="10479">MRPHTPCENTVHGLLYGNNIHAKALDYGKSMEQYARIEFENKFMLKVSPAGLCVVSEIPYLAGYLHGFVDHDSLIEIKCPFLAKDCDTIIHAK</sequence>